<dbReference type="Gene3D" id="3.40.190.10">
    <property type="entry name" value="Periplasmic binding protein-like II"/>
    <property type="match status" value="1"/>
</dbReference>
<dbReference type="AlphaFoldDB" id="A0A069QH38"/>
<gene>
    <name evidence="3" type="ORF">HMPREF1991_01919</name>
</gene>
<evidence type="ECO:0000259" key="2">
    <source>
        <dbReference type="Pfam" id="PF01464"/>
    </source>
</evidence>
<sequence>MSASLVACSHKKQNKPVETPWGTTLGADSTASAESGFSLNDIIHNGELIMLTLTGPENYYDYRGRGMGLQYLLCERFAKALGVSLRVEVCKDTADLVARLKNGDGDLVAFFLPKSVEGVDFCGASSASGGGQWAVQKGNEALADTLNRWFKPALIAKIKSEEQFALSSRSVTRHVYSPMLDRKAGVISQYDHLFQKYAPTARWDWRLLAAQCYQESTFDPQAHSWAGARGLMQIMPGTAAHLGLPASQVHEPEPNVAAATRLIRELDGKFNDIGDRMERIRFVLASYNGGAGHVRDAMALARKYGRNPQRWEEVAPFVLRLSTPQFYNDPIVKNGYMRGSETVDYVERIGKRWQQYSGMAPGGISGSYGSMVPQRATKKYRFHL</sequence>
<dbReference type="PANTHER" id="PTHR37423:SF2">
    <property type="entry name" value="MEMBRANE-BOUND LYTIC MUREIN TRANSGLYCOSYLASE C"/>
    <property type="match status" value="1"/>
</dbReference>
<dbReference type="RefSeq" id="WP_018968243.1">
    <property type="nucleotide sequence ID" value="NZ_KB899223.1"/>
</dbReference>
<dbReference type="EMBL" id="JNGW01000082">
    <property type="protein sequence ID" value="KDR52012.1"/>
    <property type="molecule type" value="Genomic_DNA"/>
</dbReference>
<dbReference type="PANTHER" id="PTHR37423">
    <property type="entry name" value="SOLUBLE LYTIC MUREIN TRANSGLYCOSYLASE-RELATED"/>
    <property type="match status" value="1"/>
</dbReference>
<dbReference type="Pfam" id="PF01464">
    <property type="entry name" value="SLT"/>
    <property type="match status" value="1"/>
</dbReference>
<feature type="domain" description="Transglycosylase SLT" evidence="2">
    <location>
        <begin position="193"/>
        <end position="305"/>
    </location>
</feature>
<dbReference type="eggNOG" id="COG4623">
    <property type="taxonomic scope" value="Bacteria"/>
</dbReference>
<dbReference type="Gene3D" id="1.10.530.10">
    <property type="match status" value="1"/>
</dbReference>
<comment type="similarity">
    <text evidence="1">Belongs to the transglycosylase Slt family.</text>
</comment>
<protein>
    <submittedName>
        <fullName evidence="3">Transglycosylase SLT domain protein</fullName>
    </submittedName>
</protein>
<dbReference type="CDD" id="cd13403">
    <property type="entry name" value="MLTF-like"/>
    <property type="match status" value="1"/>
</dbReference>
<organism evidence="3 4">
    <name type="scientific">Hoylesella loescheii DSM 19665 = JCM 12249 = ATCC 15930</name>
    <dbReference type="NCBI Taxonomy" id="1122985"/>
    <lineage>
        <taxon>Bacteria</taxon>
        <taxon>Pseudomonadati</taxon>
        <taxon>Bacteroidota</taxon>
        <taxon>Bacteroidia</taxon>
        <taxon>Bacteroidales</taxon>
        <taxon>Prevotellaceae</taxon>
        <taxon>Hoylesella</taxon>
    </lineage>
</organism>
<evidence type="ECO:0000256" key="1">
    <source>
        <dbReference type="ARBA" id="ARBA00007734"/>
    </source>
</evidence>
<dbReference type="SUPFAM" id="SSF53955">
    <property type="entry name" value="Lysozyme-like"/>
    <property type="match status" value="1"/>
</dbReference>
<accession>A0A069QH38</accession>
<reference evidence="3 4" key="1">
    <citation type="submission" date="2013-08" db="EMBL/GenBank/DDBJ databases">
        <authorList>
            <person name="Weinstock G."/>
            <person name="Sodergren E."/>
            <person name="Wylie T."/>
            <person name="Fulton L."/>
            <person name="Fulton R."/>
            <person name="Fronick C."/>
            <person name="O'Laughlin M."/>
            <person name="Godfrey J."/>
            <person name="Miner T."/>
            <person name="Herter B."/>
            <person name="Appelbaum E."/>
            <person name="Cordes M."/>
            <person name="Lek S."/>
            <person name="Wollam A."/>
            <person name="Pepin K.H."/>
            <person name="Palsikar V.B."/>
            <person name="Mitreva M."/>
            <person name="Wilson R.K."/>
        </authorList>
    </citation>
    <scope>NUCLEOTIDE SEQUENCE [LARGE SCALE GENOMIC DNA]</scope>
    <source>
        <strain evidence="3 4">ATCC 15930</strain>
    </source>
</reference>
<dbReference type="InterPro" id="IPR023346">
    <property type="entry name" value="Lysozyme-like_dom_sf"/>
</dbReference>
<name>A0A069QH38_HOYLO</name>
<dbReference type="HOGENOM" id="CLU_027494_2_1_10"/>
<evidence type="ECO:0000313" key="3">
    <source>
        <dbReference type="EMBL" id="KDR52012.1"/>
    </source>
</evidence>
<proteinExistence type="inferred from homology"/>
<comment type="caution">
    <text evidence="3">The sequence shown here is derived from an EMBL/GenBank/DDBJ whole genome shotgun (WGS) entry which is preliminary data.</text>
</comment>
<dbReference type="PATRIC" id="fig|1122985.7.peg.1991"/>
<keyword evidence="4" id="KW-1185">Reference proteome</keyword>
<dbReference type="SUPFAM" id="SSF53850">
    <property type="entry name" value="Periplasmic binding protein-like II"/>
    <property type="match status" value="1"/>
</dbReference>
<dbReference type="Proteomes" id="UP000027442">
    <property type="component" value="Unassembled WGS sequence"/>
</dbReference>
<dbReference type="InterPro" id="IPR008258">
    <property type="entry name" value="Transglycosylase_SLT_dom_1"/>
</dbReference>
<evidence type="ECO:0000313" key="4">
    <source>
        <dbReference type="Proteomes" id="UP000027442"/>
    </source>
</evidence>